<organism evidence="2 3">
    <name type="scientific">Candidatus Levilactobacillus faecigallinarum</name>
    <dbReference type="NCBI Taxonomy" id="2838638"/>
    <lineage>
        <taxon>Bacteria</taxon>
        <taxon>Bacillati</taxon>
        <taxon>Bacillota</taxon>
        <taxon>Bacilli</taxon>
        <taxon>Lactobacillales</taxon>
        <taxon>Lactobacillaceae</taxon>
        <taxon>Levilactobacillus</taxon>
    </lineage>
</organism>
<evidence type="ECO:0000313" key="2">
    <source>
        <dbReference type="EMBL" id="HIW71976.1"/>
    </source>
</evidence>
<dbReference type="EMBL" id="DXGJ01000036">
    <property type="protein sequence ID" value="HIW71976.1"/>
    <property type="molecule type" value="Genomic_DNA"/>
</dbReference>
<comment type="caution">
    <text evidence="2">The sequence shown here is derived from an EMBL/GenBank/DDBJ whole genome shotgun (WGS) entry which is preliminary data.</text>
</comment>
<feature type="region of interest" description="Disordered" evidence="1">
    <location>
        <begin position="1"/>
        <end position="25"/>
    </location>
</feature>
<proteinExistence type="predicted"/>
<evidence type="ECO:0000313" key="3">
    <source>
        <dbReference type="Proteomes" id="UP000886822"/>
    </source>
</evidence>
<dbReference type="Proteomes" id="UP000886822">
    <property type="component" value="Unassembled WGS sequence"/>
</dbReference>
<dbReference type="AlphaFoldDB" id="A0A9D1QU27"/>
<reference evidence="2" key="2">
    <citation type="submission" date="2021-04" db="EMBL/GenBank/DDBJ databases">
        <authorList>
            <person name="Gilroy R."/>
        </authorList>
    </citation>
    <scope>NUCLEOTIDE SEQUENCE</scope>
    <source>
        <strain evidence="2">CHK173-259</strain>
    </source>
</reference>
<reference evidence="2" key="1">
    <citation type="journal article" date="2021" name="PeerJ">
        <title>Extensive microbial diversity within the chicken gut microbiome revealed by metagenomics and culture.</title>
        <authorList>
            <person name="Gilroy R."/>
            <person name="Ravi A."/>
            <person name="Getino M."/>
            <person name="Pursley I."/>
            <person name="Horton D.L."/>
            <person name="Alikhan N.F."/>
            <person name="Baker D."/>
            <person name="Gharbi K."/>
            <person name="Hall N."/>
            <person name="Watson M."/>
            <person name="Adriaenssens E.M."/>
            <person name="Foster-Nyarko E."/>
            <person name="Jarju S."/>
            <person name="Secka A."/>
            <person name="Antonio M."/>
            <person name="Oren A."/>
            <person name="Chaudhuri R.R."/>
            <person name="La Ragione R."/>
            <person name="Hildebrand F."/>
            <person name="Pallen M.J."/>
        </authorList>
    </citation>
    <scope>NUCLEOTIDE SEQUENCE</scope>
    <source>
        <strain evidence="2">CHK173-259</strain>
    </source>
</reference>
<evidence type="ECO:0000256" key="1">
    <source>
        <dbReference type="SAM" id="MobiDB-lite"/>
    </source>
</evidence>
<protein>
    <submittedName>
        <fullName evidence="2">Uncharacterized protein</fullName>
    </submittedName>
</protein>
<gene>
    <name evidence="2" type="ORF">H9875_05035</name>
</gene>
<sequence>MPEKSSKSTTNKPGVKIHPKVEPSSGGLADWGPLLAWATGGIKRLWKKLKK</sequence>
<name>A0A9D1QU27_9LACO</name>
<accession>A0A9D1QU27</accession>